<feature type="active site" description="Nucleophile" evidence="6">
    <location>
        <position position="10"/>
    </location>
</feature>
<dbReference type="CDD" id="cd07530">
    <property type="entry name" value="HAD_Pase_UmpH-like"/>
    <property type="match status" value="1"/>
</dbReference>
<dbReference type="SFLD" id="SFLDG01139">
    <property type="entry name" value="C2.A:_Pyridoxal_Phosphate_Phos"/>
    <property type="match status" value="1"/>
</dbReference>
<comment type="cofactor">
    <cofactor evidence="8">
        <name>Mg(2+)</name>
        <dbReference type="ChEBI" id="CHEBI:18420"/>
    </cofactor>
    <text evidence="8">Divalent metal ions. Mg(2+) is the most effective.</text>
</comment>
<keyword evidence="4 5" id="KW-0460">Magnesium</keyword>
<dbReference type="InterPro" id="IPR023214">
    <property type="entry name" value="HAD_sf"/>
</dbReference>
<keyword evidence="3" id="KW-0378">Hydrolase</keyword>
<dbReference type="NCBIfam" id="TIGR01460">
    <property type="entry name" value="HAD-SF-IIA"/>
    <property type="match status" value="1"/>
</dbReference>
<feature type="binding site" evidence="8">
    <location>
        <position position="10"/>
    </location>
    <ligand>
        <name>Mg(2+)</name>
        <dbReference type="ChEBI" id="CHEBI:18420"/>
    </ligand>
</feature>
<dbReference type="SFLD" id="SFLDS00003">
    <property type="entry name" value="Haloacid_Dehalogenase"/>
    <property type="match status" value="1"/>
</dbReference>
<dbReference type="Pfam" id="PF13344">
    <property type="entry name" value="Hydrolase_6"/>
    <property type="match status" value="1"/>
</dbReference>
<dbReference type="GO" id="GO:0016791">
    <property type="term" value="F:phosphatase activity"/>
    <property type="evidence" value="ECO:0007669"/>
    <property type="project" value="TreeGrafter"/>
</dbReference>
<evidence type="ECO:0000313" key="10">
    <source>
        <dbReference type="Proteomes" id="UP000321491"/>
    </source>
</evidence>
<dbReference type="InterPro" id="IPR006354">
    <property type="entry name" value="HAD-SF_hydro_IIA_hyp1"/>
</dbReference>
<dbReference type="Gene3D" id="3.40.50.1000">
    <property type="entry name" value="HAD superfamily/HAD-like"/>
    <property type="match status" value="2"/>
</dbReference>
<dbReference type="SUPFAM" id="SSF56784">
    <property type="entry name" value="HAD-like"/>
    <property type="match status" value="1"/>
</dbReference>
<keyword evidence="10" id="KW-1185">Reference proteome</keyword>
<dbReference type="EC" id="3.1.3.-" evidence="5"/>
<feature type="binding site" evidence="7">
    <location>
        <position position="182"/>
    </location>
    <ligand>
        <name>substrate</name>
    </ligand>
</feature>
<evidence type="ECO:0000256" key="7">
    <source>
        <dbReference type="PIRSR" id="PIRSR000915-2"/>
    </source>
</evidence>
<comment type="similarity">
    <text evidence="1 5">Belongs to the HAD-like hydrolase superfamily. NagD family.</text>
</comment>
<dbReference type="NCBIfam" id="TIGR01457">
    <property type="entry name" value="HAD-SF-IIA-hyp2"/>
    <property type="match status" value="1"/>
</dbReference>
<evidence type="ECO:0000256" key="1">
    <source>
        <dbReference type="ARBA" id="ARBA00006696"/>
    </source>
</evidence>
<evidence type="ECO:0000256" key="8">
    <source>
        <dbReference type="PIRSR" id="PIRSR000915-3"/>
    </source>
</evidence>
<dbReference type="PIRSF" id="PIRSF000915">
    <property type="entry name" value="PGP-type_phosphatase"/>
    <property type="match status" value="1"/>
</dbReference>
<dbReference type="InterPro" id="IPR006357">
    <property type="entry name" value="HAD-SF_hydro_IIA"/>
</dbReference>
<name>A0A511UWE7_9BACI</name>
<evidence type="ECO:0000256" key="6">
    <source>
        <dbReference type="PIRSR" id="PIRSR000915-1"/>
    </source>
</evidence>
<dbReference type="PANTHER" id="PTHR19288">
    <property type="entry name" value="4-NITROPHENYLPHOSPHATASE-RELATED"/>
    <property type="match status" value="1"/>
</dbReference>
<dbReference type="PANTHER" id="PTHR19288:SF46">
    <property type="entry name" value="HALOACID DEHALOGENASE-LIKE HYDROLASE DOMAIN-CONTAINING PROTEIN 2"/>
    <property type="match status" value="1"/>
</dbReference>
<dbReference type="OrthoDB" id="9810449at2"/>
<dbReference type="GO" id="GO:0005737">
    <property type="term" value="C:cytoplasm"/>
    <property type="evidence" value="ECO:0007669"/>
    <property type="project" value="TreeGrafter"/>
</dbReference>
<comment type="function">
    <text evidence="5">Catalyzes the dephosphorylation of 2-6 carbon acid sugars in vitro.</text>
</comment>
<gene>
    <name evidence="9" type="primary">yutF</name>
    <name evidence="9" type="ORF">CQU01_00210</name>
</gene>
<reference evidence="9 10" key="1">
    <citation type="submission" date="2019-07" db="EMBL/GenBank/DDBJ databases">
        <title>Whole genome shotgun sequence of Cerasibacillus quisquiliarum NBRC 102429.</title>
        <authorList>
            <person name="Hosoyama A."/>
            <person name="Uohara A."/>
            <person name="Ohji S."/>
            <person name="Ichikawa N."/>
        </authorList>
    </citation>
    <scope>NUCLEOTIDE SEQUENCE [LARGE SCALE GENOMIC DNA]</scope>
    <source>
        <strain evidence="9 10">NBRC 102429</strain>
    </source>
</reference>
<dbReference type="AlphaFoldDB" id="A0A511UWE7"/>
<feature type="binding site" evidence="8">
    <location>
        <position position="207"/>
    </location>
    <ligand>
        <name>Mg(2+)</name>
        <dbReference type="ChEBI" id="CHEBI:18420"/>
    </ligand>
</feature>
<proteinExistence type="inferred from homology"/>
<protein>
    <recommendedName>
        <fullName evidence="5">Acid sugar phosphatase</fullName>
        <ecNumber evidence="5">3.1.3.-</ecNumber>
    </recommendedName>
</protein>
<dbReference type="Proteomes" id="UP000321491">
    <property type="component" value="Unassembled WGS sequence"/>
</dbReference>
<dbReference type="EMBL" id="BJXW01000001">
    <property type="protein sequence ID" value="GEN29783.1"/>
    <property type="molecule type" value="Genomic_DNA"/>
</dbReference>
<organism evidence="9 10">
    <name type="scientific">Cerasibacillus quisquiliarum</name>
    <dbReference type="NCBI Taxonomy" id="227865"/>
    <lineage>
        <taxon>Bacteria</taxon>
        <taxon>Bacillati</taxon>
        <taxon>Bacillota</taxon>
        <taxon>Bacilli</taxon>
        <taxon>Bacillales</taxon>
        <taxon>Bacillaceae</taxon>
        <taxon>Cerasibacillus</taxon>
    </lineage>
</organism>
<comment type="caution">
    <text evidence="9">The sequence shown here is derived from an EMBL/GenBank/DDBJ whole genome shotgun (WGS) entry which is preliminary data.</text>
</comment>
<dbReference type="GO" id="GO:0046872">
    <property type="term" value="F:metal ion binding"/>
    <property type="evidence" value="ECO:0007669"/>
    <property type="project" value="UniProtKB-KW"/>
</dbReference>
<dbReference type="Pfam" id="PF13242">
    <property type="entry name" value="Hydrolase_like"/>
    <property type="match status" value="1"/>
</dbReference>
<accession>A0A511UWE7</accession>
<dbReference type="InterPro" id="IPR036412">
    <property type="entry name" value="HAD-like_sf"/>
</dbReference>
<evidence type="ECO:0000256" key="2">
    <source>
        <dbReference type="ARBA" id="ARBA00022723"/>
    </source>
</evidence>
<sequence length="257" mass="28247">MKQYKGYIIDLDGTMYRGNQVIKDAIPFIQTLIENDFSYVFLTNNSTMTVEQVADKLTNMGIHATPQNICTTSMATATYIKRQNPHARCYVIGEDGLRDAIKKAGLQLVDDENCDYVVIGLDRSITYEKLAIGSLALQRGATFVSTNSDVAIPGERGLLPGNGSLTSVLAVATGKKPIFIGKPEEIIVNEALKLVGTKRADTLLVGDNYDTDIKAGIHAGIDTLMVFTGVTPFESYETLEEKPTHYVKSLKEWLPYI</sequence>
<keyword evidence="2 5" id="KW-0479">Metal-binding</keyword>
<evidence type="ECO:0000313" key="9">
    <source>
        <dbReference type="EMBL" id="GEN29783.1"/>
    </source>
</evidence>
<feature type="active site" description="Proton donor" evidence="6">
    <location>
        <position position="12"/>
    </location>
</feature>
<evidence type="ECO:0000256" key="4">
    <source>
        <dbReference type="ARBA" id="ARBA00022842"/>
    </source>
</evidence>
<evidence type="ECO:0000256" key="3">
    <source>
        <dbReference type="ARBA" id="ARBA00022801"/>
    </source>
</evidence>
<feature type="binding site" evidence="8">
    <location>
        <position position="12"/>
    </location>
    <ligand>
        <name>Mg(2+)</name>
        <dbReference type="ChEBI" id="CHEBI:18420"/>
    </ligand>
</feature>
<evidence type="ECO:0000256" key="5">
    <source>
        <dbReference type="PIRNR" id="PIRNR000915"/>
    </source>
</evidence>
<dbReference type="FunFam" id="3.40.50.1000:FF:000053">
    <property type="entry name" value="TIGR01457 family HAD hydrolase"/>
    <property type="match status" value="1"/>
</dbReference>
<dbReference type="RefSeq" id="WP_146934074.1">
    <property type="nucleotide sequence ID" value="NZ_BJXW01000001.1"/>
</dbReference>